<feature type="compositionally biased region" description="Polar residues" evidence="1">
    <location>
        <begin position="213"/>
        <end position="225"/>
    </location>
</feature>
<feature type="compositionally biased region" description="Basic and acidic residues" evidence="1">
    <location>
        <begin position="446"/>
        <end position="463"/>
    </location>
</feature>
<feature type="region of interest" description="Disordered" evidence="1">
    <location>
        <begin position="158"/>
        <end position="350"/>
    </location>
</feature>
<feature type="compositionally biased region" description="Basic and acidic residues" evidence="1">
    <location>
        <begin position="255"/>
        <end position="270"/>
    </location>
</feature>
<feature type="compositionally biased region" description="Low complexity" evidence="1">
    <location>
        <begin position="637"/>
        <end position="655"/>
    </location>
</feature>
<feature type="compositionally biased region" description="Polar residues" evidence="1">
    <location>
        <begin position="363"/>
        <end position="375"/>
    </location>
</feature>
<organism evidence="2 3">
    <name type="scientific">Elsinoe australis</name>
    <dbReference type="NCBI Taxonomy" id="40998"/>
    <lineage>
        <taxon>Eukaryota</taxon>
        <taxon>Fungi</taxon>
        <taxon>Dikarya</taxon>
        <taxon>Ascomycota</taxon>
        <taxon>Pezizomycotina</taxon>
        <taxon>Dothideomycetes</taxon>
        <taxon>Dothideomycetidae</taxon>
        <taxon>Myriangiales</taxon>
        <taxon>Elsinoaceae</taxon>
        <taxon>Elsinoe</taxon>
    </lineage>
</organism>
<feature type="region of interest" description="Disordered" evidence="1">
    <location>
        <begin position="92"/>
        <end position="136"/>
    </location>
</feature>
<feature type="compositionally biased region" description="Polar residues" evidence="1">
    <location>
        <begin position="184"/>
        <end position="198"/>
    </location>
</feature>
<evidence type="ECO:0000313" key="2">
    <source>
        <dbReference type="EMBL" id="TKX22792.1"/>
    </source>
</evidence>
<dbReference type="Proteomes" id="UP000308133">
    <property type="component" value="Unassembled WGS sequence"/>
</dbReference>
<feature type="region of interest" description="Disordered" evidence="1">
    <location>
        <begin position="637"/>
        <end position="658"/>
    </location>
</feature>
<reference evidence="2 3" key="1">
    <citation type="submission" date="2018-02" db="EMBL/GenBank/DDBJ databases">
        <title>Draft genome sequences of Elsinoe sp., causing black scab on jojoba.</title>
        <authorList>
            <person name="Stodart B."/>
            <person name="Jeffress S."/>
            <person name="Ash G."/>
            <person name="Arun Chinnappa K."/>
        </authorList>
    </citation>
    <scope>NUCLEOTIDE SEQUENCE [LARGE SCALE GENOMIC DNA]</scope>
    <source>
        <strain evidence="2 3">Hillstone_2</strain>
    </source>
</reference>
<evidence type="ECO:0000256" key="1">
    <source>
        <dbReference type="SAM" id="MobiDB-lite"/>
    </source>
</evidence>
<feature type="region of interest" description="Disordered" evidence="1">
    <location>
        <begin position="445"/>
        <end position="473"/>
    </location>
</feature>
<name>A0A4V6DVA3_9PEZI</name>
<dbReference type="AlphaFoldDB" id="A0A4V6DVA3"/>
<protein>
    <submittedName>
        <fullName evidence="2">Uncharacterized protein</fullName>
    </submittedName>
</protein>
<comment type="caution">
    <text evidence="2">The sequence shown here is derived from an EMBL/GenBank/DDBJ whole genome shotgun (WGS) entry which is preliminary data.</text>
</comment>
<feature type="compositionally biased region" description="Polar residues" evidence="1">
    <location>
        <begin position="232"/>
        <end position="243"/>
    </location>
</feature>
<feature type="region of interest" description="Disordered" evidence="1">
    <location>
        <begin position="677"/>
        <end position="780"/>
    </location>
</feature>
<feature type="region of interest" description="Disordered" evidence="1">
    <location>
        <begin position="13"/>
        <end position="50"/>
    </location>
</feature>
<feature type="region of interest" description="Disordered" evidence="1">
    <location>
        <begin position="363"/>
        <end position="433"/>
    </location>
</feature>
<proteinExistence type="predicted"/>
<evidence type="ECO:0000313" key="3">
    <source>
        <dbReference type="Proteomes" id="UP000308133"/>
    </source>
</evidence>
<accession>A0A4V6DVA3</accession>
<dbReference type="EMBL" id="PTQR01000060">
    <property type="protein sequence ID" value="TKX22792.1"/>
    <property type="molecule type" value="Genomic_DNA"/>
</dbReference>
<feature type="compositionally biased region" description="Low complexity" evidence="1">
    <location>
        <begin position="318"/>
        <end position="340"/>
    </location>
</feature>
<feature type="compositionally biased region" description="Polar residues" evidence="1">
    <location>
        <begin position="92"/>
        <end position="117"/>
    </location>
</feature>
<sequence>MVGRKFSFNFRETFGAGKSETKGRKGSQGYSDDYSPPPSPHPGRRDPLPARMEVDLRLACAGIVNNTIPSDAYVENPYEDMGRPQLDYTAVRSNSETARQRSMSGSKHARNFSNPAANSEFPDFPIPGPNDRSKYAYKPDTALKDLFAVPDRTHFTSLADRSRRRAESISSLDKGTAQKAPTGRQASRSFSVASNLPLNSLPVRPKQVRRALSQETDPSAPQTDYSEFHISDPTSSTSATFSSKRAKHASYHGPTRVEQEASAQKEVDRGRQRKSWYKPFANGGVEGQGTRSRSGSRARSITRSIQEYIRPGSTGPNSQSASRQRSRAHSTASRRSSASSGVIPGGKNRFSWKNFRQSWSSWRDSTDLENGSSNRLNKRASGASLRNRKSVNLNRELPPLPSIHQWQGEEDSPTIPQFPIKSPTETSSEKPKHISALWNKAAAKSKSVEFKKPSADQKKEFRKSMGPAEYNRSVESKKKKLEYRKSYSDFNYAHPRIPVSQFESPILPHVMAPMSPPPLPKGSMTFSPKIHRKPVPLSNSTPTDSVMDNQETTVVVPIPIEEIGLAQTTPELTLVIPPAPDVPPPPVPTQESTVLPTPATEQSAATTNFTTAASTVVPTPAAEEPSATPAFITAVSTPTAAPATGTSTPRATPATDAKLKRRSGNYSWLPPEQDYKDMSPISRSASLSAKRRSGNYSWLPPVDTTSTPVSEKRRSWMVSADSTSTPVSEKRRSWLPPADDNVTPVALKRRSWLPPADSTSTSTPVSEKRRSWIPPADDTVTPVAHKRRSWLPPEDTVPTVAEKHRPSALDLQQSTPGAVPKRLLERQEDPATGEVMFIRNDSVDAFNSLQSPRYQYADDIASLASTPPPVPPKDPIKKAKWKFGKKKATTWMDEMEKLGIKDGVLLTDQLNGPPIVRY</sequence>
<feature type="compositionally biased region" description="Low complexity" evidence="1">
    <location>
        <begin position="289"/>
        <end position="305"/>
    </location>
</feature>
<gene>
    <name evidence="2" type="ORF">C1H76_4826</name>
</gene>